<dbReference type="Gene3D" id="3.90.640.20">
    <property type="entry name" value="Heat-shock cognate protein, ATPase"/>
    <property type="match status" value="1"/>
</dbReference>
<dbReference type="EMBL" id="JACEGA010000001">
    <property type="protein sequence ID" value="MBB2181488.1"/>
    <property type="molecule type" value="Genomic_DNA"/>
</dbReference>
<dbReference type="Proteomes" id="UP000574276">
    <property type="component" value="Unassembled WGS sequence"/>
</dbReference>
<dbReference type="InterPro" id="IPR021729">
    <property type="entry name" value="DUF3298"/>
</dbReference>
<protein>
    <submittedName>
        <fullName evidence="3">DUF3298 and DUF4163 domain-containing protein</fullName>
    </submittedName>
</protein>
<gene>
    <name evidence="3" type="ORF">H0486_01090</name>
</gene>
<dbReference type="Pfam" id="PF11738">
    <property type="entry name" value="DUF3298"/>
    <property type="match status" value="1"/>
</dbReference>
<dbReference type="Gene3D" id="3.30.565.40">
    <property type="entry name" value="Fervidobacterium nodosum Rt17-B1 like"/>
    <property type="match status" value="1"/>
</dbReference>
<evidence type="ECO:0000259" key="1">
    <source>
        <dbReference type="Pfam" id="PF11738"/>
    </source>
</evidence>
<evidence type="ECO:0000313" key="4">
    <source>
        <dbReference type="Proteomes" id="UP000574276"/>
    </source>
</evidence>
<feature type="domain" description="DUF3298" evidence="1">
    <location>
        <begin position="137"/>
        <end position="216"/>
    </location>
</feature>
<sequence length="228" mass="27317">MDGYQIIVREKVLQQDMYYKNNNIMKYTIKYPKFISNDYQILMNKLNTFYRTKALMYERSNVMNLYQMAMVEYEYSVANHYPIRQFEAYIDYFITYNQNCYLSLYFDQYEYAGGAHGLTIRYSDTWDLKKSKRIDLADLFPPNTNYKSSIIQEVNNQIELEMEGDNKMYFDEYQRLVRENFKSNQFYLSKEGVVIYFQQYDIAPYSSGIPTFVLPYGPGGAMLPRCTE</sequence>
<reference evidence="3 4" key="1">
    <citation type="submission" date="2020-07" db="EMBL/GenBank/DDBJ databases">
        <title>Characterization and genome sequencing of isolate MD1, a novel member within the family Lachnospiraceae.</title>
        <authorList>
            <person name="Rettenmaier R."/>
            <person name="Di Bello L."/>
            <person name="Zinser C."/>
            <person name="Scheitz K."/>
            <person name="Liebl W."/>
            <person name="Zverlov V."/>
        </authorList>
    </citation>
    <scope>NUCLEOTIDE SEQUENCE [LARGE SCALE GENOMIC DNA]</scope>
    <source>
        <strain evidence="3 4">MD1</strain>
    </source>
</reference>
<feature type="domain" description="Deacetylase PdaC" evidence="2">
    <location>
        <begin position="20"/>
        <end position="119"/>
    </location>
</feature>
<comment type="caution">
    <text evidence="3">The sequence shown here is derived from an EMBL/GenBank/DDBJ whole genome shotgun (WGS) entry which is preliminary data.</text>
</comment>
<proteinExistence type="predicted"/>
<dbReference type="RefSeq" id="WP_228351266.1">
    <property type="nucleotide sequence ID" value="NZ_JACEGA010000001.1"/>
</dbReference>
<dbReference type="Pfam" id="PF13739">
    <property type="entry name" value="PdaC"/>
    <property type="match status" value="1"/>
</dbReference>
<keyword evidence="4" id="KW-1185">Reference proteome</keyword>
<dbReference type="InterPro" id="IPR037126">
    <property type="entry name" value="PdaC/RsiV-like_sf"/>
</dbReference>
<dbReference type="AlphaFoldDB" id="A0A839JW78"/>
<name>A0A839JW78_9FIRM</name>
<organism evidence="3 4">
    <name type="scientific">Variimorphobacter saccharofermentans</name>
    <dbReference type="NCBI Taxonomy" id="2755051"/>
    <lineage>
        <taxon>Bacteria</taxon>
        <taxon>Bacillati</taxon>
        <taxon>Bacillota</taxon>
        <taxon>Clostridia</taxon>
        <taxon>Lachnospirales</taxon>
        <taxon>Lachnospiraceae</taxon>
        <taxon>Variimorphobacter</taxon>
    </lineage>
</organism>
<evidence type="ECO:0000259" key="2">
    <source>
        <dbReference type="Pfam" id="PF13739"/>
    </source>
</evidence>
<evidence type="ECO:0000313" key="3">
    <source>
        <dbReference type="EMBL" id="MBB2181488.1"/>
    </source>
</evidence>
<accession>A0A839JW78</accession>
<dbReference type="InterPro" id="IPR025303">
    <property type="entry name" value="PdaC"/>
</dbReference>